<evidence type="ECO:0000256" key="5">
    <source>
        <dbReference type="ARBA" id="ARBA00038359"/>
    </source>
</evidence>
<evidence type="ECO:0000256" key="6">
    <source>
        <dbReference type="SAM" id="Phobius"/>
    </source>
</evidence>
<evidence type="ECO:0000313" key="9">
    <source>
        <dbReference type="Proteomes" id="UP001174934"/>
    </source>
</evidence>
<dbReference type="AlphaFoldDB" id="A0AA39XCP9"/>
<feature type="transmembrane region" description="Helical" evidence="6">
    <location>
        <begin position="41"/>
        <end position="62"/>
    </location>
</feature>
<feature type="transmembrane region" description="Helical" evidence="6">
    <location>
        <begin position="6"/>
        <end position="29"/>
    </location>
</feature>
<feature type="transmembrane region" description="Helical" evidence="6">
    <location>
        <begin position="160"/>
        <end position="184"/>
    </location>
</feature>
<comment type="similarity">
    <text evidence="5">Belongs to the SAT4 family.</text>
</comment>
<evidence type="ECO:0000256" key="3">
    <source>
        <dbReference type="ARBA" id="ARBA00022989"/>
    </source>
</evidence>
<sequence>PSAITTGLIVVSVIFPILSAFSIYLRYLARRKTQLVVFADDAWVLVAWIFTFTLSVLVWVFTDKSGINYYKIDAQHGTMYSLELIFLTSCLIQFPLATVKISILLFYKRIFASSKPFRVAVWIAIGVVTVWCWLFFGLVLTQVDPISASWTGGRLRYDSVTLGLAQVGSSIALDFVVLCFPLPVISRLHMAAKRKLAVSLIFWLGAFCCVAAIVRTVLLNESVRAVVQNQSNVFGQSKQFIFMIIEPNCSIIAACLPCYGPLLAGGRRPESIIRSIRSLISIGSGGSKHS</sequence>
<name>A0AA39XCP9_9PEZI</name>
<evidence type="ECO:0000256" key="4">
    <source>
        <dbReference type="ARBA" id="ARBA00023136"/>
    </source>
</evidence>
<feature type="domain" description="Rhodopsin" evidence="7">
    <location>
        <begin position="25"/>
        <end position="263"/>
    </location>
</feature>
<evidence type="ECO:0000256" key="2">
    <source>
        <dbReference type="ARBA" id="ARBA00022692"/>
    </source>
</evidence>
<evidence type="ECO:0000256" key="1">
    <source>
        <dbReference type="ARBA" id="ARBA00004141"/>
    </source>
</evidence>
<feature type="transmembrane region" description="Helical" evidence="6">
    <location>
        <begin position="196"/>
        <end position="219"/>
    </location>
</feature>
<keyword evidence="9" id="KW-1185">Reference proteome</keyword>
<feature type="non-terminal residue" evidence="8">
    <location>
        <position position="1"/>
    </location>
</feature>
<feature type="non-terminal residue" evidence="8">
    <location>
        <position position="290"/>
    </location>
</feature>
<dbReference type="InterPro" id="IPR052337">
    <property type="entry name" value="SAT4-like"/>
</dbReference>
<evidence type="ECO:0000313" key="8">
    <source>
        <dbReference type="EMBL" id="KAK0631017.1"/>
    </source>
</evidence>
<dbReference type="EMBL" id="JAULSR010000002">
    <property type="protein sequence ID" value="KAK0631017.1"/>
    <property type="molecule type" value="Genomic_DNA"/>
</dbReference>
<dbReference type="GO" id="GO:0016020">
    <property type="term" value="C:membrane"/>
    <property type="evidence" value="ECO:0007669"/>
    <property type="project" value="UniProtKB-SubCell"/>
</dbReference>
<dbReference type="Proteomes" id="UP001174934">
    <property type="component" value="Unassembled WGS sequence"/>
</dbReference>
<proteinExistence type="inferred from homology"/>
<comment type="subcellular location">
    <subcellularLocation>
        <location evidence="1">Membrane</location>
        <topology evidence="1">Multi-pass membrane protein</topology>
    </subcellularLocation>
</comment>
<dbReference type="InterPro" id="IPR049326">
    <property type="entry name" value="Rhodopsin_dom_fungi"/>
</dbReference>
<dbReference type="Pfam" id="PF20684">
    <property type="entry name" value="Fung_rhodopsin"/>
    <property type="match status" value="1"/>
</dbReference>
<accession>A0AA39XCP9</accession>
<feature type="transmembrane region" description="Helical" evidence="6">
    <location>
        <begin position="82"/>
        <end position="107"/>
    </location>
</feature>
<keyword evidence="3 6" id="KW-1133">Transmembrane helix</keyword>
<keyword evidence="4 6" id="KW-0472">Membrane</keyword>
<keyword evidence="2 6" id="KW-0812">Transmembrane</keyword>
<dbReference type="PANTHER" id="PTHR33048">
    <property type="entry name" value="PTH11-LIKE INTEGRAL MEMBRANE PROTEIN (AFU_ORTHOLOGUE AFUA_5G11245)"/>
    <property type="match status" value="1"/>
</dbReference>
<feature type="transmembrane region" description="Helical" evidence="6">
    <location>
        <begin position="239"/>
        <end position="264"/>
    </location>
</feature>
<gene>
    <name evidence="8" type="ORF">B0T17DRAFT_462298</name>
</gene>
<evidence type="ECO:0000259" key="7">
    <source>
        <dbReference type="Pfam" id="PF20684"/>
    </source>
</evidence>
<reference evidence="8" key="1">
    <citation type="submission" date="2023-06" db="EMBL/GenBank/DDBJ databases">
        <title>Genome-scale phylogeny and comparative genomics of the fungal order Sordariales.</title>
        <authorList>
            <consortium name="Lawrence Berkeley National Laboratory"/>
            <person name="Hensen N."/>
            <person name="Bonometti L."/>
            <person name="Westerberg I."/>
            <person name="Brannstrom I.O."/>
            <person name="Guillou S."/>
            <person name="Cros-Aarteil S."/>
            <person name="Calhoun S."/>
            <person name="Haridas S."/>
            <person name="Kuo A."/>
            <person name="Mondo S."/>
            <person name="Pangilinan J."/>
            <person name="Riley R."/>
            <person name="LaButti K."/>
            <person name="Andreopoulos B."/>
            <person name="Lipzen A."/>
            <person name="Chen C."/>
            <person name="Yanf M."/>
            <person name="Daum C."/>
            <person name="Ng V."/>
            <person name="Clum A."/>
            <person name="Steindorff A."/>
            <person name="Ohm R."/>
            <person name="Martin F."/>
            <person name="Silar P."/>
            <person name="Natvig D."/>
            <person name="Lalanne C."/>
            <person name="Gautier V."/>
            <person name="Ament-velasquez S.L."/>
            <person name="Kruys A."/>
            <person name="Hutchinson M.I."/>
            <person name="Powell A.J."/>
            <person name="Barry K."/>
            <person name="Miller A.N."/>
            <person name="Grigoriev I.V."/>
            <person name="Debuchy R."/>
            <person name="Gladieux P."/>
            <person name="Thoren M.H."/>
            <person name="Johannesson H."/>
        </authorList>
    </citation>
    <scope>NUCLEOTIDE SEQUENCE</scope>
    <source>
        <strain evidence="8">SMH3391-2</strain>
    </source>
</reference>
<dbReference type="PANTHER" id="PTHR33048:SF18">
    <property type="entry name" value="INTEGRAL MEMBRANE PROTEIN"/>
    <property type="match status" value="1"/>
</dbReference>
<organism evidence="8 9">
    <name type="scientific">Bombardia bombarda</name>
    <dbReference type="NCBI Taxonomy" id="252184"/>
    <lineage>
        <taxon>Eukaryota</taxon>
        <taxon>Fungi</taxon>
        <taxon>Dikarya</taxon>
        <taxon>Ascomycota</taxon>
        <taxon>Pezizomycotina</taxon>
        <taxon>Sordariomycetes</taxon>
        <taxon>Sordariomycetidae</taxon>
        <taxon>Sordariales</taxon>
        <taxon>Lasiosphaeriaceae</taxon>
        <taxon>Bombardia</taxon>
    </lineage>
</organism>
<comment type="caution">
    <text evidence="8">The sequence shown here is derived from an EMBL/GenBank/DDBJ whole genome shotgun (WGS) entry which is preliminary data.</text>
</comment>
<protein>
    <recommendedName>
        <fullName evidence="7">Rhodopsin domain-containing protein</fullName>
    </recommendedName>
</protein>
<feature type="transmembrane region" description="Helical" evidence="6">
    <location>
        <begin position="119"/>
        <end position="140"/>
    </location>
</feature>